<dbReference type="Pfam" id="PF02620">
    <property type="entry name" value="YceD"/>
    <property type="match status" value="1"/>
</dbReference>
<organism evidence="1">
    <name type="scientific">freshwater metagenome</name>
    <dbReference type="NCBI Taxonomy" id="449393"/>
    <lineage>
        <taxon>unclassified sequences</taxon>
        <taxon>metagenomes</taxon>
        <taxon>ecological metagenomes</taxon>
    </lineage>
</organism>
<accession>A0A6J7EDR9</accession>
<dbReference type="InterPro" id="IPR003772">
    <property type="entry name" value="YceD"/>
</dbReference>
<dbReference type="AlphaFoldDB" id="A0A6J7EDR9"/>
<gene>
    <name evidence="1" type="ORF">UFOPK3423_01211</name>
</gene>
<evidence type="ECO:0000313" key="1">
    <source>
        <dbReference type="EMBL" id="CAB4879420.1"/>
    </source>
</evidence>
<name>A0A6J7EDR9_9ZZZZ</name>
<reference evidence="1" key="1">
    <citation type="submission" date="2020-05" db="EMBL/GenBank/DDBJ databases">
        <authorList>
            <person name="Chiriac C."/>
            <person name="Salcher M."/>
            <person name="Ghai R."/>
            <person name="Kavagutti S V."/>
        </authorList>
    </citation>
    <scope>NUCLEOTIDE SEQUENCE</scope>
</reference>
<protein>
    <submittedName>
        <fullName evidence="1">Unannotated protein</fullName>
    </submittedName>
</protein>
<proteinExistence type="predicted"/>
<sequence length="173" mass="18904">MPAKADDVDLGRLQMRAGEGRHLELEVELATLRLGDDDYLPQPRLAPVRVDLSRTTGSGWALRLRFAAQLHGPCMRCLGPAASLVEIDVREIDQPGGGEDLQSPYLEGEVLDLQAWARDSFTLALPAAILCRPDCAGLCPRCGADLNADPEHEHEAAIDPRWAKLGELRFDAD</sequence>
<dbReference type="EMBL" id="CAFBLQ010000144">
    <property type="protein sequence ID" value="CAB4879420.1"/>
    <property type="molecule type" value="Genomic_DNA"/>
</dbReference>